<evidence type="ECO:0000256" key="6">
    <source>
        <dbReference type="ARBA" id="ARBA00023295"/>
    </source>
</evidence>
<organism evidence="9 10">
    <name type="scientific">Panacagrimonas perspica</name>
    <dbReference type="NCBI Taxonomy" id="381431"/>
    <lineage>
        <taxon>Bacteria</taxon>
        <taxon>Pseudomonadati</taxon>
        <taxon>Pseudomonadota</taxon>
        <taxon>Gammaproteobacteria</taxon>
        <taxon>Nevskiales</taxon>
        <taxon>Nevskiaceae</taxon>
        <taxon>Panacagrimonas</taxon>
    </lineage>
</organism>
<dbReference type="Pfam" id="PF01270">
    <property type="entry name" value="Glyco_hydro_8"/>
    <property type="match status" value="1"/>
</dbReference>
<dbReference type="InterPro" id="IPR008928">
    <property type="entry name" value="6-hairpin_glycosidase_sf"/>
</dbReference>
<dbReference type="GO" id="GO:0008810">
    <property type="term" value="F:cellulase activity"/>
    <property type="evidence" value="ECO:0007669"/>
    <property type="project" value="UniProtKB-EC"/>
</dbReference>
<dbReference type="SUPFAM" id="SSF48208">
    <property type="entry name" value="Six-hairpin glycosidases"/>
    <property type="match status" value="1"/>
</dbReference>
<keyword evidence="6" id="KW-0326">Glycosidase</keyword>
<dbReference type="InterPro" id="IPR012341">
    <property type="entry name" value="6hp_glycosidase-like_sf"/>
</dbReference>
<evidence type="ECO:0000313" key="9">
    <source>
        <dbReference type="EMBL" id="TDU31447.1"/>
    </source>
</evidence>
<evidence type="ECO:0000256" key="8">
    <source>
        <dbReference type="SAM" id="SignalP"/>
    </source>
</evidence>
<evidence type="ECO:0000256" key="1">
    <source>
        <dbReference type="ARBA" id="ARBA00000966"/>
    </source>
</evidence>
<evidence type="ECO:0000313" key="10">
    <source>
        <dbReference type="Proteomes" id="UP000295341"/>
    </source>
</evidence>
<keyword evidence="7" id="KW-0119">Carbohydrate metabolism</keyword>
<dbReference type="NCBIfam" id="NF008305">
    <property type="entry name" value="PRK11097.1"/>
    <property type="match status" value="1"/>
</dbReference>
<dbReference type="EC" id="3.2.1.4" evidence="3"/>
<accession>A0A4R7PBR6</accession>
<dbReference type="RefSeq" id="WP_133880026.1">
    <property type="nucleotide sequence ID" value="NZ_MWIN01000012.1"/>
</dbReference>
<dbReference type="EMBL" id="SOBT01000008">
    <property type="protein sequence ID" value="TDU31447.1"/>
    <property type="molecule type" value="Genomic_DNA"/>
</dbReference>
<dbReference type="Proteomes" id="UP000295341">
    <property type="component" value="Unassembled WGS sequence"/>
</dbReference>
<protein>
    <recommendedName>
        <fullName evidence="3">cellulase</fullName>
        <ecNumber evidence="3">3.2.1.4</ecNumber>
    </recommendedName>
</protein>
<keyword evidence="7" id="KW-0624">Polysaccharide degradation</keyword>
<comment type="caution">
    <text evidence="9">The sequence shown here is derived from an EMBL/GenBank/DDBJ whole genome shotgun (WGS) entry which is preliminary data.</text>
</comment>
<feature type="chain" id="PRO_5030099597" description="cellulase" evidence="8">
    <location>
        <begin position="27"/>
        <end position="379"/>
    </location>
</feature>
<comment type="similarity">
    <text evidence="2">Belongs to the glycosyl hydrolase 8 (cellulase D) family.</text>
</comment>
<evidence type="ECO:0000256" key="5">
    <source>
        <dbReference type="ARBA" id="ARBA00023001"/>
    </source>
</evidence>
<sequence>MRHGWRHIAVCAALLMAVLSSAAARADCSPWPAWEAFKSGYISGDGRVIDPMHADQRTVSEGQAYAMMFALIADDRASFDRLLAWTTNNLSRGDLAENLPAWLWGRREDGQAWGVLDPNAATDADVWLAYALLEAGRLWAEPKYERLADALIANIAKHEVIDLPGLGPTLVPAPHGFVFKDYARLNPSYLALQPLRRIGGHTGDPLWNAVTWSSRRVLLEGASRGVAGDWIEWRPREGFVPDTKTQGLGSYDAIRVYLWIGMLDAQDPDRGELLARYAPVAGLFSADGRPPTYIDIASGRTRGLASGGFSASFLPFFTAQGNFGAVAQQSLHLAVQTASDATFYYDQVLRLWGGGWSAGRYRFAADGGLVPAWSGCATR</sequence>
<keyword evidence="5" id="KW-0136">Cellulose degradation</keyword>
<evidence type="ECO:0000256" key="7">
    <source>
        <dbReference type="ARBA" id="ARBA00023326"/>
    </source>
</evidence>
<dbReference type="OrthoDB" id="9766708at2"/>
<dbReference type="GO" id="GO:0030245">
    <property type="term" value="P:cellulose catabolic process"/>
    <property type="evidence" value="ECO:0007669"/>
    <property type="project" value="UniProtKB-KW"/>
</dbReference>
<evidence type="ECO:0000256" key="3">
    <source>
        <dbReference type="ARBA" id="ARBA00012601"/>
    </source>
</evidence>
<dbReference type="InterPro" id="IPR002037">
    <property type="entry name" value="Glyco_hydro_8"/>
</dbReference>
<dbReference type="PRINTS" id="PR00735">
    <property type="entry name" value="GLHYDRLASE8"/>
</dbReference>
<keyword evidence="10" id="KW-1185">Reference proteome</keyword>
<evidence type="ECO:0000256" key="2">
    <source>
        <dbReference type="ARBA" id="ARBA00009209"/>
    </source>
</evidence>
<name>A0A4R7PBR6_9GAMM</name>
<comment type="catalytic activity">
    <reaction evidence="1">
        <text>Endohydrolysis of (1-&gt;4)-beta-D-glucosidic linkages in cellulose, lichenin and cereal beta-D-glucans.</text>
        <dbReference type="EC" id="3.2.1.4"/>
    </reaction>
</comment>
<proteinExistence type="inferred from homology"/>
<keyword evidence="8" id="KW-0732">Signal</keyword>
<reference evidence="9 10" key="1">
    <citation type="submission" date="2019-03" db="EMBL/GenBank/DDBJ databases">
        <title>Genomic Encyclopedia of Type Strains, Phase IV (KMG-IV): sequencing the most valuable type-strain genomes for metagenomic binning, comparative biology and taxonomic classification.</title>
        <authorList>
            <person name="Goeker M."/>
        </authorList>
    </citation>
    <scope>NUCLEOTIDE SEQUENCE [LARGE SCALE GENOMIC DNA]</scope>
    <source>
        <strain evidence="9 10">DSM 26377</strain>
    </source>
</reference>
<evidence type="ECO:0000256" key="4">
    <source>
        <dbReference type="ARBA" id="ARBA00022801"/>
    </source>
</evidence>
<feature type="signal peptide" evidence="8">
    <location>
        <begin position="1"/>
        <end position="26"/>
    </location>
</feature>
<dbReference type="AlphaFoldDB" id="A0A4R7PBR6"/>
<dbReference type="Gene3D" id="1.50.10.10">
    <property type="match status" value="1"/>
</dbReference>
<keyword evidence="4" id="KW-0378">Hydrolase</keyword>
<gene>
    <name evidence="9" type="ORF">DFR24_0816</name>
</gene>